<feature type="domain" description="N-acetyltransferase" evidence="3">
    <location>
        <begin position="6"/>
        <end position="179"/>
    </location>
</feature>
<evidence type="ECO:0000259" key="3">
    <source>
        <dbReference type="PROSITE" id="PS51186"/>
    </source>
</evidence>
<dbReference type="EC" id="2.3.1.-" evidence="4"/>
<dbReference type="InterPro" id="IPR016181">
    <property type="entry name" value="Acyl_CoA_acyltransferase"/>
</dbReference>
<dbReference type="InterPro" id="IPR000182">
    <property type="entry name" value="GNAT_dom"/>
</dbReference>
<reference evidence="5" key="1">
    <citation type="journal article" date="2019" name="Int. J. Syst. Evol. Microbiol.">
        <title>The Global Catalogue of Microorganisms (GCM) 10K type strain sequencing project: providing services to taxonomists for standard genome sequencing and annotation.</title>
        <authorList>
            <consortium name="The Broad Institute Genomics Platform"/>
            <consortium name="The Broad Institute Genome Sequencing Center for Infectious Disease"/>
            <person name="Wu L."/>
            <person name="Ma J."/>
        </authorList>
    </citation>
    <scope>NUCLEOTIDE SEQUENCE [LARGE SCALE GENOMIC DNA]</scope>
    <source>
        <strain evidence="5">CCUG 54523</strain>
    </source>
</reference>
<dbReference type="SUPFAM" id="SSF55729">
    <property type="entry name" value="Acyl-CoA N-acyltransferases (Nat)"/>
    <property type="match status" value="1"/>
</dbReference>
<dbReference type="Pfam" id="PF00583">
    <property type="entry name" value="Acetyltransf_1"/>
    <property type="match status" value="1"/>
</dbReference>
<dbReference type="EMBL" id="JBHTII010000001">
    <property type="protein sequence ID" value="MFD0790897.1"/>
    <property type="molecule type" value="Genomic_DNA"/>
</dbReference>
<keyword evidence="5" id="KW-1185">Reference proteome</keyword>
<accession>A0ABW3AIY4</accession>
<dbReference type="CDD" id="cd04301">
    <property type="entry name" value="NAT_SF"/>
    <property type="match status" value="1"/>
</dbReference>
<evidence type="ECO:0000256" key="1">
    <source>
        <dbReference type="ARBA" id="ARBA00022679"/>
    </source>
</evidence>
<dbReference type="InterPro" id="IPR050680">
    <property type="entry name" value="YpeA/RimI_acetyltransf"/>
</dbReference>
<organism evidence="4 5">
    <name type="scientific">Microbacterium insulae</name>
    <dbReference type="NCBI Taxonomy" id="483014"/>
    <lineage>
        <taxon>Bacteria</taxon>
        <taxon>Bacillati</taxon>
        <taxon>Actinomycetota</taxon>
        <taxon>Actinomycetes</taxon>
        <taxon>Micrococcales</taxon>
        <taxon>Microbacteriaceae</taxon>
        <taxon>Microbacterium</taxon>
    </lineage>
</organism>
<comment type="caution">
    <text evidence="4">The sequence shown here is derived from an EMBL/GenBank/DDBJ whole genome shotgun (WGS) entry which is preliminary data.</text>
</comment>
<dbReference type="Proteomes" id="UP001597055">
    <property type="component" value="Unassembled WGS sequence"/>
</dbReference>
<evidence type="ECO:0000313" key="5">
    <source>
        <dbReference type="Proteomes" id="UP001597055"/>
    </source>
</evidence>
<dbReference type="PROSITE" id="PS51186">
    <property type="entry name" value="GNAT"/>
    <property type="match status" value="1"/>
</dbReference>
<protein>
    <submittedName>
        <fullName evidence="4">GNAT family N-acetyltransferase</fullName>
        <ecNumber evidence="4">2.3.1.-</ecNumber>
    </submittedName>
</protein>
<proteinExistence type="predicted"/>
<name>A0ABW3AIY4_9MICO</name>
<dbReference type="RefSeq" id="WP_204978717.1">
    <property type="nucleotide sequence ID" value="NZ_JBHTII010000001.1"/>
</dbReference>
<dbReference type="GO" id="GO:0016746">
    <property type="term" value="F:acyltransferase activity"/>
    <property type="evidence" value="ECO:0007669"/>
    <property type="project" value="UniProtKB-KW"/>
</dbReference>
<keyword evidence="1 4" id="KW-0808">Transferase</keyword>
<dbReference type="PANTHER" id="PTHR43420:SF44">
    <property type="entry name" value="ACETYLTRANSFERASE YPEA"/>
    <property type="match status" value="1"/>
</dbReference>
<gene>
    <name evidence="4" type="ORF">ACFQ0P_10840</name>
</gene>
<evidence type="ECO:0000313" key="4">
    <source>
        <dbReference type="EMBL" id="MFD0790897.1"/>
    </source>
</evidence>
<dbReference type="PANTHER" id="PTHR43420">
    <property type="entry name" value="ACETYLTRANSFERASE"/>
    <property type="match status" value="1"/>
</dbReference>
<keyword evidence="2 4" id="KW-0012">Acyltransferase</keyword>
<sequence>MSDAPVRVRRVLAGDGAKVRAIRLEALQDPAAGIAFLETYETAAARPREFWDDRAAAAALSSGSAQFIAELGSSWVGSATVLVPEPALPDYFGRVRDAGTALLVAVYVAAAHRGRGILRRLVDAGGDWAAGQGCGILFLDVHEENARARAAYAGLGFAATGRTIVGQNGRELEMSREIGPA</sequence>
<evidence type="ECO:0000256" key="2">
    <source>
        <dbReference type="ARBA" id="ARBA00023315"/>
    </source>
</evidence>
<dbReference type="Gene3D" id="3.40.630.30">
    <property type="match status" value="1"/>
</dbReference>